<protein>
    <submittedName>
        <fullName evidence="3">Uncharacterized protein</fullName>
    </submittedName>
</protein>
<dbReference type="AlphaFoldDB" id="A0A6L2PRD4"/>
<dbReference type="Gene3D" id="3.30.1370.60">
    <property type="entry name" value="Hypothetical oxidoreductase yiak, domain 2"/>
    <property type="match status" value="1"/>
</dbReference>
<dbReference type="Proteomes" id="UP000502823">
    <property type="component" value="Unassembled WGS sequence"/>
</dbReference>
<keyword evidence="2" id="KW-0560">Oxidoreductase</keyword>
<evidence type="ECO:0000256" key="2">
    <source>
        <dbReference type="ARBA" id="ARBA00023002"/>
    </source>
</evidence>
<dbReference type="InterPro" id="IPR036111">
    <property type="entry name" value="Mal/L-sulfo/L-lacto_DH-like_sf"/>
</dbReference>
<dbReference type="PANTHER" id="PTHR11091:SF0">
    <property type="entry name" value="MALATE DEHYDROGENASE"/>
    <property type="match status" value="1"/>
</dbReference>
<dbReference type="Pfam" id="PF02615">
    <property type="entry name" value="Ldh_2"/>
    <property type="match status" value="1"/>
</dbReference>
<keyword evidence="4" id="KW-1185">Reference proteome</keyword>
<feature type="non-terminal residue" evidence="3">
    <location>
        <position position="1"/>
    </location>
</feature>
<evidence type="ECO:0000313" key="3">
    <source>
        <dbReference type="EMBL" id="GFG35159.1"/>
    </source>
</evidence>
<accession>A0A6L2PRD4</accession>
<dbReference type="PANTHER" id="PTHR11091">
    <property type="entry name" value="OXIDOREDUCTASE-RELATED"/>
    <property type="match status" value="1"/>
</dbReference>
<proteinExistence type="inferred from homology"/>
<reference evidence="4" key="1">
    <citation type="submission" date="2020-01" db="EMBL/GenBank/DDBJ databases">
        <title>Draft genome sequence of the Termite Coptotermes fromosanus.</title>
        <authorList>
            <person name="Itakura S."/>
            <person name="Yosikawa Y."/>
            <person name="Umezawa K."/>
        </authorList>
    </citation>
    <scope>NUCLEOTIDE SEQUENCE [LARGE SCALE GENOMIC DNA]</scope>
</reference>
<organism evidence="3 4">
    <name type="scientific">Coptotermes formosanus</name>
    <name type="common">Formosan subterranean termite</name>
    <dbReference type="NCBI Taxonomy" id="36987"/>
    <lineage>
        <taxon>Eukaryota</taxon>
        <taxon>Metazoa</taxon>
        <taxon>Ecdysozoa</taxon>
        <taxon>Arthropoda</taxon>
        <taxon>Hexapoda</taxon>
        <taxon>Insecta</taxon>
        <taxon>Pterygota</taxon>
        <taxon>Neoptera</taxon>
        <taxon>Polyneoptera</taxon>
        <taxon>Dictyoptera</taxon>
        <taxon>Blattodea</taxon>
        <taxon>Blattoidea</taxon>
        <taxon>Termitoidae</taxon>
        <taxon>Rhinotermitidae</taxon>
        <taxon>Coptotermes</taxon>
    </lineage>
</organism>
<dbReference type="EMBL" id="BLKM01012011">
    <property type="protein sequence ID" value="GFG35159.1"/>
    <property type="molecule type" value="Genomic_DNA"/>
</dbReference>
<sequence length="63" mass="6680">IELYMKNERPIPLGWAVGPDGEATTDSKLAFEQGSLVPLGGVEHSHKGYALSLMVEALTGILA</sequence>
<dbReference type="OrthoDB" id="7881616at2759"/>
<evidence type="ECO:0000313" key="4">
    <source>
        <dbReference type="Proteomes" id="UP000502823"/>
    </source>
</evidence>
<dbReference type="InterPro" id="IPR043143">
    <property type="entry name" value="Mal/L-sulf/L-lact_DH-like_NADP"/>
</dbReference>
<dbReference type="SUPFAM" id="SSF89733">
    <property type="entry name" value="L-sulfolactate dehydrogenase-like"/>
    <property type="match status" value="1"/>
</dbReference>
<feature type="non-terminal residue" evidence="3">
    <location>
        <position position="63"/>
    </location>
</feature>
<comment type="caution">
    <text evidence="3">The sequence shown here is derived from an EMBL/GenBank/DDBJ whole genome shotgun (WGS) entry which is preliminary data.</text>
</comment>
<dbReference type="InterPro" id="IPR003767">
    <property type="entry name" value="Malate/L-lactate_DH-like"/>
</dbReference>
<dbReference type="GO" id="GO:0016491">
    <property type="term" value="F:oxidoreductase activity"/>
    <property type="evidence" value="ECO:0007669"/>
    <property type="project" value="UniProtKB-KW"/>
</dbReference>
<name>A0A6L2PRD4_COPFO</name>
<evidence type="ECO:0000256" key="1">
    <source>
        <dbReference type="ARBA" id="ARBA00006056"/>
    </source>
</evidence>
<comment type="similarity">
    <text evidence="1">Belongs to the LDH2/MDH2 oxidoreductase family.</text>
</comment>
<dbReference type="InParanoid" id="A0A6L2PRD4"/>
<gene>
    <name evidence="3" type="ORF">Cfor_10041</name>
</gene>